<feature type="domain" description="Glycoside hydrolase family 5" evidence="6">
    <location>
        <begin position="37"/>
        <end position="382"/>
    </location>
</feature>
<feature type="region of interest" description="Disordered" evidence="4">
    <location>
        <begin position="576"/>
        <end position="595"/>
    </location>
</feature>
<keyword evidence="2 3" id="KW-0326">Glycosidase</keyword>
<keyword evidence="5" id="KW-0732">Signal</keyword>
<accession>A0ABR6BBF9</accession>
<dbReference type="Proteomes" id="UP000517916">
    <property type="component" value="Unassembled WGS sequence"/>
</dbReference>
<comment type="caution">
    <text evidence="7">The sequence shown here is derived from an EMBL/GenBank/DDBJ whole genome shotgun (WGS) entry which is preliminary data.</text>
</comment>
<dbReference type="SUPFAM" id="SSF51445">
    <property type="entry name" value="(Trans)glycosidases"/>
    <property type="match status" value="1"/>
</dbReference>
<dbReference type="InterPro" id="IPR052066">
    <property type="entry name" value="Glycosphingolipid_Hydrolases"/>
</dbReference>
<dbReference type="PANTHER" id="PTHR31308:SF5">
    <property type="entry name" value="ERGOSTERYL-BETA-GLUCOSIDASE"/>
    <property type="match status" value="1"/>
</dbReference>
<evidence type="ECO:0000256" key="5">
    <source>
        <dbReference type="SAM" id="SignalP"/>
    </source>
</evidence>
<sequence>MRAVAAVLVASLAVVPAPADPPPPTSAITVRGNTFVDGAGREVVLRGFNVSGGVKLGEHGGLPFAEAEQARQAATEMRRLTGANAVRFLLNWAAAEPVRGQSDPDYHARLTEQLRAFLDQGFAVITDWHQDLVSRALFARDSWYTGDGAPAWALAPHPHESCGICVHWGQNITQNSVVQQANADFWHNRDGVREEFLAQAGRTMEYLRTHLSAAEFAGIVGMDPWNEPYAGRYDQGQDSRSWERDLLWPFYQRFRARMDAAGWQDKPAFVEPNLFWNSTIGLVRQTGGLLDAGVPGPRYVFNSHFYDTRAQSGVLMPGKAGDGQYTADLNAVRGRAEALGTAAVLTEFGHPLTGFTSDKAPTVDKALYQALDSTAAGSHWWAHPVGAVLSGTQWHWDTASGRHHELMNDNPDKVITAADAWNGEDFSAVRTAEDGTVLLRQDQRLLDRLYPKAVAGHLLGFSYEDRSRDGEQALTFAPVPDSLPATKALVGEGRYGVLLWRGSTGSAPTALHLPAGFAPQVVSDVPWHQAGDELLLDSSPGTHWALVLDRSPAPDGAARAELVRWVASVLSGKSQCGVQEPRRVQDSALGSPHGP</sequence>
<dbReference type="InterPro" id="IPR017853">
    <property type="entry name" value="GH"/>
</dbReference>
<evidence type="ECO:0000256" key="4">
    <source>
        <dbReference type="SAM" id="MobiDB-lite"/>
    </source>
</evidence>
<protein>
    <recommendedName>
        <fullName evidence="6">Glycoside hydrolase family 5 domain-containing protein</fullName>
    </recommendedName>
</protein>
<dbReference type="RefSeq" id="WP_025358425.1">
    <property type="nucleotide sequence ID" value="NZ_BAAABQ010000065.1"/>
</dbReference>
<dbReference type="PANTHER" id="PTHR31308">
    <property type="match status" value="1"/>
</dbReference>
<organism evidence="7 8">
    <name type="scientific">Kutzneria viridogrisea</name>
    <dbReference type="NCBI Taxonomy" id="47990"/>
    <lineage>
        <taxon>Bacteria</taxon>
        <taxon>Bacillati</taxon>
        <taxon>Actinomycetota</taxon>
        <taxon>Actinomycetes</taxon>
        <taxon>Pseudonocardiales</taxon>
        <taxon>Pseudonocardiaceae</taxon>
        <taxon>Kutzneria</taxon>
    </lineage>
</organism>
<evidence type="ECO:0000313" key="8">
    <source>
        <dbReference type="Proteomes" id="UP000517916"/>
    </source>
</evidence>
<feature type="signal peptide" evidence="5">
    <location>
        <begin position="1"/>
        <end position="19"/>
    </location>
</feature>
<proteinExistence type="inferred from homology"/>
<comment type="similarity">
    <text evidence="3">Belongs to the glycosyl hydrolase 5 (cellulase A) family.</text>
</comment>
<dbReference type="Pfam" id="PF00150">
    <property type="entry name" value="Cellulase"/>
    <property type="match status" value="1"/>
</dbReference>
<evidence type="ECO:0000259" key="6">
    <source>
        <dbReference type="Pfam" id="PF00150"/>
    </source>
</evidence>
<evidence type="ECO:0000256" key="3">
    <source>
        <dbReference type="RuleBase" id="RU361153"/>
    </source>
</evidence>
<keyword evidence="8" id="KW-1185">Reference proteome</keyword>
<evidence type="ECO:0000256" key="1">
    <source>
        <dbReference type="ARBA" id="ARBA00022801"/>
    </source>
</evidence>
<dbReference type="Gene3D" id="3.20.20.80">
    <property type="entry name" value="Glycosidases"/>
    <property type="match status" value="1"/>
</dbReference>
<evidence type="ECO:0000256" key="2">
    <source>
        <dbReference type="ARBA" id="ARBA00023295"/>
    </source>
</evidence>
<dbReference type="EMBL" id="JACJID010000001">
    <property type="protein sequence ID" value="MBA8924066.1"/>
    <property type="molecule type" value="Genomic_DNA"/>
</dbReference>
<evidence type="ECO:0000313" key="7">
    <source>
        <dbReference type="EMBL" id="MBA8924066.1"/>
    </source>
</evidence>
<keyword evidence="1 3" id="KW-0378">Hydrolase</keyword>
<name>A0ABR6BBF9_9PSEU</name>
<dbReference type="InterPro" id="IPR001547">
    <property type="entry name" value="Glyco_hydro_5"/>
</dbReference>
<gene>
    <name evidence="7" type="ORF">BC739_001263</name>
</gene>
<feature type="chain" id="PRO_5047169435" description="Glycoside hydrolase family 5 domain-containing protein" evidence="5">
    <location>
        <begin position="20"/>
        <end position="595"/>
    </location>
</feature>
<reference evidence="7 8" key="1">
    <citation type="submission" date="2020-08" db="EMBL/GenBank/DDBJ databases">
        <title>Genomic Encyclopedia of Archaeal and Bacterial Type Strains, Phase II (KMG-II): from individual species to whole genera.</title>
        <authorList>
            <person name="Goeker M."/>
        </authorList>
    </citation>
    <scope>NUCLEOTIDE SEQUENCE [LARGE SCALE GENOMIC DNA]</scope>
    <source>
        <strain evidence="7 8">DSM 43850</strain>
    </source>
</reference>